<accession>B6HDK5</accession>
<keyword evidence="2" id="KW-1185">Reference proteome</keyword>
<dbReference type="KEGG" id="pcs:N7525_009577"/>
<reference evidence="1 2" key="1">
    <citation type="journal article" date="2008" name="Nat. Biotechnol.">
        <title>Genome sequencing and analysis of the filamentous fungus Penicillium chrysogenum.</title>
        <authorList>
            <person name="van den Berg M.A."/>
            <person name="Albang R."/>
            <person name="Albermann K."/>
            <person name="Badger J.H."/>
            <person name="Daran J.-M."/>
            <person name="Driessen A.J.M."/>
            <person name="Garcia-Estrada C."/>
            <person name="Fedorova N.D."/>
            <person name="Harris D.M."/>
            <person name="Heijne W.H.M."/>
            <person name="Joardar V.S."/>
            <person name="Kiel J.A.K.W."/>
            <person name="Kovalchuk A."/>
            <person name="Martin J.F."/>
            <person name="Nierman W.C."/>
            <person name="Nijland J.G."/>
            <person name="Pronk J.T."/>
            <person name="Roubos J.A."/>
            <person name="van der Klei I.J."/>
            <person name="van Peij N.N.M.E."/>
            <person name="Veenhuis M."/>
            <person name="von Doehren H."/>
            <person name="Wagner C."/>
            <person name="Wortman J.R."/>
            <person name="Bovenberg R.A.L."/>
        </authorList>
    </citation>
    <scope>NUCLEOTIDE SEQUENCE [LARGE SCALE GENOMIC DNA]</scope>
    <source>
        <strain evidence="2">ATCC 28089 / DSM 1075 / NRRL 1951 / Wisconsin 54-1255</strain>
    </source>
</reference>
<protein>
    <submittedName>
        <fullName evidence="1">Pc20g11930 protein</fullName>
    </submittedName>
</protein>
<organism evidence="1 2">
    <name type="scientific">Penicillium rubens (strain ATCC 28089 / DSM 1075 / NRRL 1951 / Wisconsin 54-1255)</name>
    <name type="common">Penicillium chrysogenum</name>
    <dbReference type="NCBI Taxonomy" id="500485"/>
    <lineage>
        <taxon>Eukaryota</taxon>
        <taxon>Fungi</taxon>
        <taxon>Dikarya</taxon>
        <taxon>Ascomycota</taxon>
        <taxon>Pezizomycotina</taxon>
        <taxon>Eurotiomycetes</taxon>
        <taxon>Eurotiomycetidae</taxon>
        <taxon>Eurotiales</taxon>
        <taxon>Aspergillaceae</taxon>
        <taxon>Penicillium</taxon>
        <taxon>Penicillium chrysogenum species complex</taxon>
    </lineage>
</organism>
<proteinExistence type="predicted"/>
<name>B6HDK5_PENRW</name>
<dbReference type="Proteomes" id="UP000000724">
    <property type="component" value="Contig Pc00c20"/>
</dbReference>
<sequence>YVTTILYKPTGDITE</sequence>
<evidence type="ECO:0000313" key="1">
    <source>
        <dbReference type="EMBL" id="CAP86522.1"/>
    </source>
</evidence>
<gene>
    <name evidence="1" type="ORF">Pc20g11930</name>
    <name evidence="1" type="ORF">PCH_Pc20g11930</name>
</gene>
<dbReference type="VEuPathDB" id="FungiDB:PCH_Pc20g11930"/>
<dbReference type="HOGENOM" id="CLU_3434866_0_0_1"/>
<dbReference type="GeneID" id="8307242"/>
<dbReference type="BioCyc" id="PCHR:PC20G11930-MONOMER"/>
<evidence type="ECO:0000313" key="2">
    <source>
        <dbReference type="Proteomes" id="UP000000724"/>
    </source>
</evidence>
<dbReference type="EMBL" id="AM920435">
    <property type="protein sequence ID" value="CAP86522.1"/>
    <property type="molecule type" value="Genomic_DNA"/>
</dbReference>